<gene>
    <name evidence="2" type="ORF">IX84_12255</name>
</gene>
<accession>A0A098S728</accession>
<dbReference type="InterPro" id="IPR026444">
    <property type="entry name" value="Secre_tail"/>
</dbReference>
<dbReference type="EMBL" id="JPOS01000029">
    <property type="protein sequence ID" value="KGE87896.1"/>
    <property type="molecule type" value="Genomic_DNA"/>
</dbReference>
<sequence length="529" mass="59009">MVLALQSVNAQSLEFSRYIMATDTITDEGVTFAASSDDAEQENDAIDALFDDDIDAGWEGAPEDFNILSCGLRFRDICIPKGARIDSAFIVVYSHEAKTAEDVAELTIYGNDVDDAETFTEDALITDRTYTQERVEWTVAEEWGLWTEERTPDLSNIVQEIIDRDGWNFGNSLAFIIEGENQGPSEVENAREFESFENIADPEDGGDGQNKPERIPQLFIYYTVESAELQIPIVATDTITDEGVTFAASSDDAEQENDAIDALFDDDIDAGWEGAPEDFNVLSCGLRFQNLCIPKGARIDSAFIEVHSHEAKTAEDVAELTIYGNDVDDAETFTEDALITDRTYTNAVVEWTVAEEWGLWTKHRTPDLSSIVQELVDRDGWDAGNAIAFIIEGRNQGASEVENAREFESYENIADPEDGGDGQNKPERVPRLYVYYSSPNVTSVREVFTPAVEPLKVFPNPATEMVTVELDTDEPSVILLFNSNGQLMRQHQSDWGQQQQIDIAGFAKGMYYLQARQNGKLYAQKLIIE</sequence>
<dbReference type="STRING" id="1524460.IX84_12255"/>
<proteinExistence type="predicted"/>
<dbReference type="Pfam" id="PF18962">
    <property type="entry name" value="Por_Secre_tail"/>
    <property type="match status" value="1"/>
</dbReference>
<keyword evidence="3" id="KW-1185">Reference proteome</keyword>
<dbReference type="AlphaFoldDB" id="A0A098S728"/>
<comment type="caution">
    <text evidence="2">The sequence shown here is derived from an EMBL/GenBank/DDBJ whole genome shotgun (WGS) entry which is preliminary data.</text>
</comment>
<dbReference type="NCBIfam" id="TIGR04183">
    <property type="entry name" value="Por_Secre_tail"/>
    <property type="match status" value="1"/>
</dbReference>
<evidence type="ECO:0000259" key="1">
    <source>
        <dbReference type="Pfam" id="PF18962"/>
    </source>
</evidence>
<organism evidence="2 3">
    <name type="scientific">Phaeodactylibacter xiamenensis</name>
    <dbReference type="NCBI Taxonomy" id="1524460"/>
    <lineage>
        <taxon>Bacteria</taxon>
        <taxon>Pseudomonadati</taxon>
        <taxon>Bacteroidota</taxon>
        <taxon>Saprospiria</taxon>
        <taxon>Saprospirales</taxon>
        <taxon>Haliscomenobacteraceae</taxon>
        <taxon>Phaeodactylibacter</taxon>
    </lineage>
</organism>
<name>A0A098S728_9BACT</name>
<protein>
    <recommendedName>
        <fullName evidence="1">Secretion system C-terminal sorting domain-containing protein</fullName>
    </recommendedName>
</protein>
<dbReference type="Proteomes" id="UP000029736">
    <property type="component" value="Unassembled WGS sequence"/>
</dbReference>
<feature type="domain" description="Secretion system C-terminal sorting" evidence="1">
    <location>
        <begin position="457"/>
        <end position="528"/>
    </location>
</feature>
<evidence type="ECO:0000313" key="2">
    <source>
        <dbReference type="EMBL" id="KGE87896.1"/>
    </source>
</evidence>
<reference evidence="2 3" key="1">
    <citation type="journal article" date="2014" name="Int. J. Syst. Evol. Microbiol.">
        <title>Phaeodactylibacter xiamenensis gen. nov., sp. nov., a member of the family Saprospiraceae isolated from the marine alga Phaeodactylum tricornutum.</title>
        <authorList>
            <person name="Chen Z.Jr."/>
            <person name="Lei X."/>
            <person name="Lai Q."/>
            <person name="Li Y."/>
            <person name="Zhang B."/>
            <person name="Zhang J."/>
            <person name="Zhang H."/>
            <person name="Yang L."/>
            <person name="Zheng W."/>
            <person name="Tian Y."/>
            <person name="Yu Z."/>
            <person name="Xu H.Jr."/>
            <person name="Zheng T."/>
        </authorList>
    </citation>
    <scope>NUCLEOTIDE SEQUENCE [LARGE SCALE GENOMIC DNA]</scope>
    <source>
        <strain evidence="2 3">KD52</strain>
    </source>
</reference>
<evidence type="ECO:0000313" key="3">
    <source>
        <dbReference type="Proteomes" id="UP000029736"/>
    </source>
</evidence>